<sequence>MRQTKKWLKENRTESAEFIMDRIRRSLIGYYNYYCITDNSPTVDLFRDNIRTLLFMAQSKKPEEVFYMGEICFISKEISTSKTNCESEYIPTSRSY</sequence>
<dbReference type="Proteomes" id="UP001501459">
    <property type="component" value="Unassembled WGS sequence"/>
</dbReference>
<gene>
    <name evidence="1" type="ORF">GCM10008983_05480</name>
</gene>
<evidence type="ECO:0008006" key="3">
    <source>
        <dbReference type="Google" id="ProtNLM"/>
    </source>
</evidence>
<comment type="caution">
    <text evidence="1">The sequence shown here is derived from an EMBL/GenBank/DDBJ whole genome shotgun (WGS) entry which is preliminary data.</text>
</comment>
<proteinExistence type="predicted"/>
<accession>A0ABN0Z445</accession>
<reference evidence="1 2" key="1">
    <citation type="journal article" date="2019" name="Int. J. Syst. Evol. Microbiol.">
        <title>The Global Catalogue of Microorganisms (GCM) 10K type strain sequencing project: providing services to taxonomists for standard genome sequencing and annotation.</title>
        <authorList>
            <consortium name="The Broad Institute Genomics Platform"/>
            <consortium name="The Broad Institute Genome Sequencing Center for Infectious Disease"/>
            <person name="Wu L."/>
            <person name="Ma J."/>
        </authorList>
    </citation>
    <scope>NUCLEOTIDE SEQUENCE [LARGE SCALE GENOMIC DNA]</scope>
    <source>
        <strain evidence="1 2">JCM 12149</strain>
    </source>
</reference>
<evidence type="ECO:0000313" key="2">
    <source>
        <dbReference type="Proteomes" id="UP001501459"/>
    </source>
</evidence>
<dbReference type="EMBL" id="BAAADM010000009">
    <property type="protein sequence ID" value="GAA0431798.1"/>
    <property type="molecule type" value="Genomic_DNA"/>
</dbReference>
<evidence type="ECO:0000313" key="1">
    <source>
        <dbReference type="EMBL" id="GAA0431798.1"/>
    </source>
</evidence>
<keyword evidence="2" id="KW-1185">Reference proteome</keyword>
<organism evidence="1 2">
    <name type="scientific">Lentibacillus halophilus</name>
    <dbReference type="NCBI Taxonomy" id="295065"/>
    <lineage>
        <taxon>Bacteria</taxon>
        <taxon>Bacillati</taxon>
        <taxon>Bacillota</taxon>
        <taxon>Bacilli</taxon>
        <taxon>Bacillales</taxon>
        <taxon>Bacillaceae</taxon>
        <taxon>Lentibacillus</taxon>
    </lineage>
</organism>
<protein>
    <recommendedName>
        <fullName evidence="3">Group II intron, maturase-specific domain</fullName>
    </recommendedName>
</protein>
<name>A0ABN0Z445_9BACI</name>